<evidence type="ECO:0000313" key="3">
    <source>
        <dbReference type="EMBL" id="MXV14235.1"/>
    </source>
</evidence>
<dbReference type="AlphaFoldDB" id="A0A7K1XTA2"/>
<accession>A0A7K1XTA2</accession>
<dbReference type="RefSeq" id="WP_160905221.1">
    <property type="nucleotide sequence ID" value="NZ_WVHS01000001.1"/>
</dbReference>
<proteinExistence type="predicted"/>
<keyword evidence="1" id="KW-0812">Transmembrane</keyword>
<sequence length="72" mass="7926">MKRLIALLLLLIITCMAANTFAAADPCDLDPFCDDPDYGEQVPLDNSLWMLLVAGTIYGVRVLGQQKERSPT</sequence>
<keyword evidence="2" id="KW-0732">Signal</keyword>
<feature type="chain" id="PRO_5029500404" evidence="2">
    <location>
        <begin position="23"/>
        <end position="72"/>
    </location>
</feature>
<evidence type="ECO:0000256" key="2">
    <source>
        <dbReference type="SAM" id="SignalP"/>
    </source>
</evidence>
<keyword evidence="1" id="KW-1133">Transmembrane helix</keyword>
<comment type="caution">
    <text evidence="3">The sequence shown here is derived from an EMBL/GenBank/DDBJ whole genome shotgun (WGS) entry which is preliminary data.</text>
</comment>
<reference evidence="3 4" key="1">
    <citation type="submission" date="2019-11" db="EMBL/GenBank/DDBJ databases">
        <title>Pedobacter sp. HMF7056 Genome sequencing and assembly.</title>
        <authorList>
            <person name="Kang H."/>
            <person name="Kim H."/>
            <person name="Joh K."/>
        </authorList>
    </citation>
    <scope>NUCLEOTIDE SEQUENCE [LARGE SCALE GENOMIC DNA]</scope>
    <source>
        <strain evidence="3 4">HMF7056</strain>
    </source>
</reference>
<keyword evidence="1" id="KW-0472">Membrane</keyword>
<protein>
    <submittedName>
        <fullName evidence="3">Uncharacterized protein</fullName>
    </submittedName>
</protein>
<evidence type="ECO:0000313" key="4">
    <source>
        <dbReference type="Proteomes" id="UP000451233"/>
    </source>
</evidence>
<feature type="transmembrane region" description="Helical" evidence="1">
    <location>
        <begin position="47"/>
        <end position="64"/>
    </location>
</feature>
<gene>
    <name evidence="3" type="ORF">GS398_02910</name>
</gene>
<feature type="signal peptide" evidence="2">
    <location>
        <begin position="1"/>
        <end position="22"/>
    </location>
</feature>
<dbReference type="Proteomes" id="UP000451233">
    <property type="component" value="Unassembled WGS sequence"/>
</dbReference>
<organism evidence="3 4">
    <name type="scientific">Hufsiella ginkgonis</name>
    <dbReference type="NCBI Taxonomy" id="2695274"/>
    <lineage>
        <taxon>Bacteria</taxon>
        <taxon>Pseudomonadati</taxon>
        <taxon>Bacteroidota</taxon>
        <taxon>Sphingobacteriia</taxon>
        <taxon>Sphingobacteriales</taxon>
        <taxon>Sphingobacteriaceae</taxon>
        <taxon>Hufsiella</taxon>
    </lineage>
</organism>
<dbReference type="EMBL" id="WVHS01000001">
    <property type="protein sequence ID" value="MXV14235.1"/>
    <property type="molecule type" value="Genomic_DNA"/>
</dbReference>
<name>A0A7K1XTA2_9SPHI</name>
<evidence type="ECO:0000256" key="1">
    <source>
        <dbReference type="SAM" id="Phobius"/>
    </source>
</evidence>
<keyword evidence="4" id="KW-1185">Reference proteome</keyword>